<proteinExistence type="predicted"/>
<protein>
    <submittedName>
        <fullName evidence="2">Short-chain dehydrogenase</fullName>
    </submittedName>
</protein>
<dbReference type="CDD" id="cd05327">
    <property type="entry name" value="retinol-DH_like_SDR_c_like"/>
    <property type="match status" value="1"/>
</dbReference>
<keyword evidence="3" id="KW-1185">Reference proteome</keyword>
<dbReference type="InterPro" id="IPR036291">
    <property type="entry name" value="NAD(P)-bd_dom_sf"/>
</dbReference>
<dbReference type="SUPFAM" id="SSF51735">
    <property type="entry name" value="NAD(P)-binding Rossmann-fold domains"/>
    <property type="match status" value="1"/>
</dbReference>
<evidence type="ECO:0000256" key="1">
    <source>
        <dbReference type="ARBA" id="ARBA00023002"/>
    </source>
</evidence>
<dbReference type="KEGG" id="laj:A0128_21280"/>
<dbReference type="Proteomes" id="UP000094197">
    <property type="component" value="Chromosome 2"/>
</dbReference>
<name>A0A1D7V423_9LEPT</name>
<dbReference type="GO" id="GO:0016491">
    <property type="term" value="F:oxidoreductase activity"/>
    <property type="evidence" value="ECO:0007669"/>
    <property type="project" value="UniProtKB-KW"/>
</dbReference>
<dbReference type="Gene3D" id="3.40.50.720">
    <property type="entry name" value="NAD(P)-binding Rossmann-like Domain"/>
    <property type="match status" value="1"/>
</dbReference>
<dbReference type="RefSeq" id="WP_069609760.1">
    <property type="nucleotide sequence ID" value="NZ_CP015218.1"/>
</dbReference>
<dbReference type="OrthoDB" id="5786478at2"/>
<dbReference type="EMBL" id="CP015218">
    <property type="protein sequence ID" value="AOP36543.1"/>
    <property type="molecule type" value="Genomic_DNA"/>
</dbReference>
<dbReference type="PRINTS" id="PR00081">
    <property type="entry name" value="GDHRDH"/>
</dbReference>
<evidence type="ECO:0000313" key="3">
    <source>
        <dbReference type="Proteomes" id="UP000094197"/>
    </source>
</evidence>
<accession>A0A1D7V423</accession>
<evidence type="ECO:0000313" key="2">
    <source>
        <dbReference type="EMBL" id="AOP36543.1"/>
    </source>
</evidence>
<dbReference type="AlphaFoldDB" id="A0A1D7V423"/>
<dbReference type="InterPro" id="IPR002347">
    <property type="entry name" value="SDR_fam"/>
</dbReference>
<dbReference type="Pfam" id="PF00106">
    <property type="entry name" value="adh_short"/>
    <property type="match status" value="1"/>
</dbReference>
<organism evidence="2 3">
    <name type="scientific">Leptospira tipperaryensis</name>
    <dbReference type="NCBI Taxonomy" id="2564040"/>
    <lineage>
        <taxon>Bacteria</taxon>
        <taxon>Pseudomonadati</taxon>
        <taxon>Spirochaetota</taxon>
        <taxon>Spirochaetia</taxon>
        <taxon>Leptospirales</taxon>
        <taxon>Leptospiraceae</taxon>
        <taxon>Leptospira</taxon>
    </lineage>
</organism>
<keyword evidence="1" id="KW-0560">Oxidoreductase</keyword>
<sequence length="279" mass="30363">MKQAVITGGTEGIGKATVAGLASKGWAITMVVRNPDKARNVIEEIQSKTGNKNIDFVLCDLSSLSQVAKVGKELAKKLPKIDALINNAGLISPVRKTSIDGYESNFAVNHLAHVLLTNTLLDNLISADQGRIIAVSSRLYKSANPNVDDFQKEKSYSWMTAYSDSKLFNIFFVQDLAEKLKGTKVTANALHPGVVSTELAREVKGPIGFIYSGIQKLFFLSPEKGAETSIYLADSPEVAQVSGQYFDSKKQQKLTGPALNFSLKSKLLEETSRILSKSY</sequence>
<reference evidence="2 3" key="1">
    <citation type="submission" date="2016-04" db="EMBL/GenBank/DDBJ databases">
        <title>Complete genome seqeunce of Leptospira alstonii serovar Room22.</title>
        <authorList>
            <person name="Nally J.E."/>
            <person name="Bayles D.O."/>
            <person name="Hurley D."/>
            <person name="Fanning S."/>
            <person name="McMahon B.J."/>
            <person name="Arent Z."/>
        </authorList>
    </citation>
    <scope>NUCLEOTIDE SEQUENCE [LARGE SCALE GENOMIC DNA]</scope>
    <source>
        <strain evidence="2 3">GWTS #1</strain>
    </source>
</reference>
<gene>
    <name evidence="2" type="ORF">A0128_21280</name>
</gene>
<dbReference type="PANTHER" id="PTHR43157:SF31">
    <property type="entry name" value="PHOSPHATIDYLINOSITOL-GLYCAN BIOSYNTHESIS CLASS F PROTEIN"/>
    <property type="match status" value="1"/>
</dbReference>
<dbReference type="PANTHER" id="PTHR43157">
    <property type="entry name" value="PHOSPHATIDYLINOSITOL-GLYCAN BIOSYNTHESIS CLASS F PROTEIN-RELATED"/>
    <property type="match status" value="1"/>
</dbReference>